<evidence type="ECO:0000313" key="17">
    <source>
        <dbReference type="Proteomes" id="UP000787472"/>
    </source>
</evidence>
<dbReference type="InterPro" id="IPR036412">
    <property type="entry name" value="HAD-like_sf"/>
</dbReference>
<comment type="cofactor">
    <cofactor evidence="1">
        <name>Mg(2+)</name>
        <dbReference type="ChEBI" id="CHEBI:18420"/>
    </cofactor>
</comment>
<comment type="catalytic activity">
    <reaction evidence="13">
        <text>O-phospho-D-serine + H2O = D-serine + phosphate</text>
        <dbReference type="Rhea" id="RHEA:24873"/>
        <dbReference type="ChEBI" id="CHEBI:15377"/>
        <dbReference type="ChEBI" id="CHEBI:35247"/>
        <dbReference type="ChEBI" id="CHEBI:43474"/>
        <dbReference type="ChEBI" id="CHEBI:58680"/>
        <dbReference type="EC" id="3.1.3.3"/>
    </reaction>
</comment>
<evidence type="ECO:0000256" key="1">
    <source>
        <dbReference type="ARBA" id="ARBA00001946"/>
    </source>
</evidence>
<keyword evidence="17" id="KW-1185">Reference proteome</keyword>
<accession>A0A9E5JYG1</accession>
<evidence type="ECO:0000256" key="5">
    <source>
        <dbReference type="ARBA" id="ARBA00015196"/>
    </source>
</evidence>
<feature type="domain" description="ACT" evidence="15">
    <location>
        <begin position="6"/>
        <end position="84"/>
    </location>
</feature>
<name>A0A9E5JYG1_9GAMM</name>
<dbReference type="Pfam" id="PF13740">
    <property type="entry name" value="ACT_6"/>
    <property type="match status" value="1"/>
</dbReference>
<gene>
    <name evidence="16" type="primary">serB</name>
    <name evidence="16" type="ORF">G8770_15675</name>
</gene>
<dbReference type="InterPro" id="IPR004469">
    <property type="entry name" value="PSP"/>
</dbReference>
<dbReference type="InterPro" id="IPR045865">
    <property type="entry name" value="ACT-like_dom_sf"/>
</dbReference>
<reference evidence="16" key="1">
    <citation type="submission" date="2020-03" db="EMBL/GenBank/DDBJ databases">
        <authorList>
            <person name="Guo F."/>
        </authorList>
    </citation>
    <scope>NUCLEOTIDE SEQUENCE</scope>
    <source>
        <strain evidence="16">JCM 30134</strain>
    </source>
</reference>
<evidence type="ECO:0000259" key="15">
    <source>
        <dbReference type="PROSITE" id="PS51671"/>
    </source>
</evidence>
<evidence type="ECO:0000256" key="14">
    <source>
        <dbReference type="PIRSR" id="PIRSR604469-1"/>
    </source>
</evidence>
<evidence type="ECO:0000256" key="10">
    <source>
        <dbReference type="ARBA" id="ARBA00023299"/>
    </source>
</evidence>
<comment type="similarity">
    <text evidence="3">Belongs to the HAD-like hydrolase superfamily. SerB family.</text>
</comment>
<evidence type="ECO:0000256" key="7">
    <source>
        <dbReference type="ARBA" id="ARBA00022723"/>
    </source>
</evidence>
<dbReference type="SFLD" id="SFLDG01137">
    <property type="entry name" value="C1.6.1:_Phosphoserine_Phosphat"/>
    <property type="match status" value="1"/>
</dbReference>
<dbReference type="InterPro" id="IPR002912">
    <property type="entry name" value="ACT_dom"/>
</dbReference>
<feature type="active site" description="Nucleophile" evidence="14">
    <location>
        <position position="196"/>
    </location>
</feature>
<dbReference type="SFLD" id="SFLDF00029">
    <property type="entry name" value="phosphoserine_phosphatase"/>
    <property type="match status" value="1"/>
</dbReference>
<dbReference type="PROSITE" id="PS51671">
    <property type="entry name" value="ACT"/>
    <property type="match status" value="1"/>
</dbReference>
<dbReference type="NCBIfam" id="TIGR01488">
    <property type="entry name" value="HAD-SF-IB"/>
    <property type="match status" value="1"/>
</dbReference>
<evidence type="ECO:0000256" key="4">
    <source>
        <dbReference type="ARBA" id="ARBA00012640"/>
    </source>
</evidence>
<comment type="catalytic activity">
    <reaction evidence="12">
        <text>O-phospho-L-serine + H2O = L-serine + phosphate</text>
        <dbReference type="Rhea" id="RHEA:21208"/>
        <dbReference type="ChEBI" id="CHEBI:15377"/>
        <dbReference type="ChEBI" id="CHEBI:33384"/>
        <dbReference type="ChEBI" id="CHEBI:43474"/>
        <dbReference type="ChEBI" id="CHEBI:57524"/>
        <dbReference type="EC" id="3.1.3.3"/>
    </reaction>
</comment>
<evidence type="ECO:0000256" key="2">
    <source>
        <dbReference type="ARBA" id="ARBA00005135"/>
    </source>
</evidence>
<keyword evidence="7" id="KW-0479">Metal-binding</keyword>
<dbReference type="GO" id="GO:0036424">
    <property type="term" value="F:L-phosphoserine phosphatase activity"/>
    <property type="evidence" value="ECO:0007669"/>
    <property type="project" value="InterPro"/>
</dbReference>
<comment type="pathway">
    <text evidence="2">Amino-acid biosynthesis; L-serine biosynthesis; L-serine from 3-phospho-D-glycerate: step 3/3.</text>
</comment>
<dbReference type="Proteomes" id="UP000787472">
    <property type="component" value="Unassembled WGS sequence"/>
</dbReference>
<evidence type="ECO:0000256" key="12">
    <source>
        <dbReference type="ARBA" id="ARBA00048138"/>
    </source>
</evidence>
<dbReference type="InterPro" id="IPR023214">
    <property type="entry name" value="HAD_sf"/>
</dbReference>
<dbReference type="EC" id="3.1.3.3" evidence="4"/>
<evidence type="ECO:0000256" key="11">
    <source>
        <dbReference type="ARBA" id="ARBA00031693"/>
    </source>
</evidence>
<dbReference type="CDD" id="cd04871">
    <property type="entry name" value="ACT_PSP_2"/>
    <property type="match status" value="1"/>
</dbReference>
<evidence type="ECO:0000256" key="8">
    <source>
        <dbReference type="ARBA" id="ARBA00022801"/>
    </source>
</evidence>
<dbReference type="InterPro" id="IPR050582">
    <property type="entry name" value="HAD-like_SerB"/>
</dbReference>
<protein>
    <recommendedName>
        <fullName evidence="5">Phosphoserine phosphatase</fullName>
        <ecNumber evidence="4">3.1.3.3</ecNumber>
    </recommendedName>
    <alternativeName>
        <fullName evidence="11">O-phosphoserine phosphohydrolase</fullName>
    </alternativeName>
</protein>
<keyword evidence="9" id="KW-0460">Magnesium</keyword>
<feature type="active site" description="Proton donor" evidence="14">
    <location>
        <position position="198"/>
    </location>
</feature>
<dbReference type="CDD" id="cd07500">
    <property type="entry name" value="HAD_PSP"/>
    <property type="match status" value="1"/>
</dbReference>
<organism evidence="16 17">
    <name type="scientific">Pseudomaricurvus hydrocarbonicus</name>
    <dbReference type="NCBI Taxonomy" id="1470433"/>
    <lineage>
        <taxon>Bacteria</taxon>
        <taxon>Pseudomonadati</taxon>
        <taxon>Pseudomonadota</taxon>
        <taxon>Gammaproteobacteria</taxon>
        <taxon>Cellvibrionales</taxon>
        <taxon>Cellvibrionaceae</taxon>
        <taxon>Pseudomaricurvus</taxon>
    </lineage>
</organism>
<evidence type="ECO:0000256" key="3">
    <source>
        <dbReference type="ARBA" id="ARBA00009184"/>
    </source>
</evidence>
<evidence type="ECO:0000313" key="16">
    <source>
        <dbReference type="EMBL" id="NHO66990.1"/>
    </source>
</evidence>
<dbReference type="GO" id="GO:0005737">
    <property type="term" value="C:cytoplasm"/>
    <property type="evidence" value="ECO:0007669"/>
    <property type="project" value="TreeGrafter"/>
</dbReference>
<keyword evidence="8 16" id="KW-0378">Hydrolase</keyword>
<sequence length="403" mass="44085">MKEILLINISGADRPGVTSAITSILAQYEANVLDIGQAVIHDNLTLGLLVEIPPAFESSPVLKDILLKAHELEMQVKFQPITEESYGHWVGQQGKDRHIITLLSRKITAEQIAEVTTVAMTHGLNIDNISRLSGRVELDHESDQTKACVEFSARGTSSDLAELRSAFMELSGRLEADIAFQEDNAFRRNRRLVCFDMDSTLIEAEVIDELAKAAGVGDQVIEITEAAMRGELDFKESFARRMALLKGLDESVLAEIAERLPVTEGAERLISTLRKLGYKTAILSGGFNYFGKYLQQKLGIDYVYANDLDIVDGKVTGEVSGVVVDGARKAELLRELAEKENLSLEQVIAVGDGANDLPMLSIAGLGIAFRAKPLVKAEAKQSISNLGLDGILYLIGFRDRDVI</sequence>
<dbReference type="AlphaFoldDB" id="A0A9E5JYG1"/>
<dbReference type="SUPFAM" id="SSF56784">
    <property type="entry name" value="HAD-like"/>
    <property type="match status" value="1"/>
</dbReference>
<dbReference type="Gene3D" id="3.40.50.1000">
    <property type="entry name" value="HAD superfamily/HAD-like"/>
    <property type="match status" value="1"/>
</dbReference>
<proteinExistence type="inferred from homology"/>
<dbReference type="NCBIfam" id="TIGR00338">
    <property type="entry name" value="serB"/>
    <property type="match status" value="1"/>
</dbReference>
<dbReference type="PANTHER" id="PTHR43344">
    <property type="entry name" value="PHOSPHOSERINE PHOSPHATASE"/>
    <property type="match status" value="1"/>
</dbReference>
<evidence type="ECO:0000256" key="13">
    <source>
        <dbReference type="ARBA" id="ARBA00048523"/>
    </source>
</evidence>
<dbReference type="SFLD" id="SFLDG01136">
    <property type="entry name" value="C1.6:_Phosphoserine_Phosphatas"/>
    <property type="match status" value="1"/>
</dbReference>
<evidence type="ECO:0000256" key="9">
    <source>
        <dbReference type="ARBA" id="ARBA00022842"/>
    </source>
</evidence>
<dbReference type="PANTHER" id="PTHR43344:SF2">
    <property type="entry name" value="PHOSPHOSERINE PHOSPHATASE"/>
    <property type="match status" value="1"/>
</dbReference>
<evidence type="ECO:0000256" key="6">
    <source>
        <dbReference type="ARBA" id="ARBA00022605"/>
    </source>
</evidence>
<dbReference type="GO" id="GO:0006564">
    <property type="term" value="P:L-serine biosynthetic process"/>
    <property type="evidence" value="ECO:0007669"/>
    <property type="project" value="UniProtKB-KW"/>
</dbReference>
<comment type="caution">
    <text evidence="16">The sequence shown here is derived from an EMBL/GenBank/DDBJ whole genome shotgun (WGS) entry which is preliminary data.</text>
</comment>
<dbReference type="Pfam" id="PF00702">
    <property type="entry name" value="Hydrolase"/>
    <property type="match status" value="1"/>
</dbReference>
<dbReference type="GO" id="GO:0000287">
    <property type="term" value="F:magnesium ion binding"/>
    <property type="evidence" value="ECO:0007669"/>
    <property type="project" value="TreeGrafter"/>
</dbReference>
<keyword evidence="10" id="KW-0718">Serine biosynthesis</keyword>
<dbReference type="SFLD" id="SFLDS00003">
    <property type="entry name" value="Haloacid_Dehalogenase"/>
    <property type="match status" value="1"/>
</dbReference>
<keyword evidence="6" id="KW-0028">Amino-acid biosynthesis</keyword>
<dbReference type="RefSeq" id="WP_167188843.1">
    <property type="nucleotide sequence ID" value="NZ_JAAONZ010000013.1"/>
</dbReference>
<dbReference type="CDD" id="cd04870">
    <property type="entry name" value="ACT_PSP_1"/>
    <property type="match status" value="1"/>
</dbReference>
<dbReference type="EMBL" id="JAAONZ010000013">
    <property type="protein sequence ID" value="NHO66990.1"/>
    <property type="molecule type" value="Genomic_DNA"/>
</dbReference>
<dbReference type="SUPFAM" id="SSF55021">
    <property type="entry name" value="ACT-like"/>
    <property type="match status" value="1"/>
</dbReference>
<dbReference type="Gene3D" id="3.30.70.260">
    <property type="match status" value="2"/>
</dbReference>